<dbReference type="EMBL" id="PVNG01000013">
    <property type="protein sequence ID" value="PRX62189.1"/>
    <property type="molecule type" value="Genomic_DNA"/>
</dbReference>
<dbReference type="GO" id="GO:0004556">
    <property type="term" value="F:alpha-amylase activity"/>
    <property type="evidence" value="ECO:0007669"/>
    <property type="project" value="TreeGrafter"/>
</dbReference>
<dbReference type="AlphaFoldDB" id="A0A2T0MU45"/>
<evidence type="ECO:0000259" key="2">
    <source>
        <dbReference type="SMART" id="SM00642"/>
    </source>
</evidence>
<keyword evidence="4" id="KW-1185">Reference proteome</keyword>
<dbReference type="InterPro" id="IPR006047">
    <property type="entry name" value="GH13_cat_dom"/>
</dbReference>
<gene>
    <name evidence="3" type="ORF">B0I32_113142</name>
</gene>
<dbReference type="PANTHER" id="PTHR10357:SF179">
    <property type="entry name" value="NEUTRAL AND BASIC AMINO ACID TRANSPORT PROTEIN RBAT"/>
    <property type="match status" value="1"/>
</dbReference>
<feature type="domain" description="Glycosyl hydrolase family 13 catalytic" evidence="2">
    <location>
        <begin position="21"/>
        <end position="412"/>
    </location>
</feature>
<sequence>MSHPQPSVPSAAWWRTAAIYQIYVRSFADGNGDGVGDLAGLRRRLPYLRDLGVDALWLTPWYVSPMADAGYDVADYRDIDPVFGTLAEAERLIADVHAHGLRLLIDLVPNHCSARHPWFVEALAGGPARERFWFRPGRGRDGELPPNDWRSYFGGPAWTRIEDGQWYLHLFAPEQPDLNWEHPEVRREFEDILRFWLDRGVDGFRVDVAHGLVKKGGLPDVGEEPDPADLPYQDVDGVHEIYRSWRRVADSYPGERVFVGEVWLPTPAQYARYLRPGELHSAFNFEFLCGAWEPGPVREVITATLATHESVGAPPTWVLSNHDTIRHVTRYGREETVFDMGDKRHGAPSDLELGVRRARAAALLTLALPGGVYVYQGDELGLAEVEDLPDELLQDPTWERSSHTDRGRDGCRVPLPWSGDEPPFGFSPPGAFRAPWLPQPLTWKGLTAAAQAADPRSMLSLYRAALGLRRDLLAGLTPELTWLDTEPGVVAFAREGRFACFVNFTGAPVPLPGQVLLASAPVEDGLLAPDGCAWVRLNPRRPVR</sequence>
<dbReference type="GO" id="GO:0009313">
    <property type="term" value="P:oligosaccharide catabolic process"/>
    <property type="evidence" value="ECO:0007669"/>
    <property type="project" value="TreeGrafter"/>
</dbReference>
<dbReference type="RefSeq" id="WP_181307892.1">
    <property type="nucleotide sequence ID" value="NZ_PVNG01000013.1"/>
</dbReference>
<dbReference type="Proteomes" id="UP000238312">
    <property type="component" value="Unassembled WGS sequence"/>
</dbReference>
<protein>
    <submittedName>
        <fullName evidence="3">Alpha-glucosidase</fullName>
    </submittedName>
</protein>
<dbReference type="InterPro" id="IPR017853">
    <property type="entry name" value="GH"/>
</dbReference>
<dbReference type="SMART" id="SM00642">
    <property type="entry name" value="Aamy"/>
    <property type="match status" value="1"/>
</dbReference>
<comment type="similarity">
    <text evidence="1">Belongs to the glycosyl hydrolase 13 family.</text>
</comment>
<accession>A0A2T0MU45</accession>
<dbReference type="Pfam" id="PF00128">
    <property type="entry name" value="Alpha-amylase"/>
    <property type="match status" value="1"/>
</dbReference>
<evidence type="ECO:0000256" key="1">
    <source>
        <dbReference type="ARBA" id="ARBA00008061"/>
    </source>
</evidence>
<dbReference type="Gene3D" id="3.90.400.10">
    <property type="entry name" value="Oligo-1,6-glucosidase, Domain 2"/>
    <property type="match status" value="1"/>
</dbReference>
<evidence type="ECO:0000313" key="4">
    <source>
        <dbReference type="Proteomes" id="UP000238312"/>
    </source>
</evidence>
<evidence type="ECO:0000313" key="3">
    <source>
        <dbReference type="EMBL" id="PRX62189.1"/>
    </source>
</evidence>
<dbReference type="SUPFAM" id="SSF51445">
    <property type="entry name" value="(Trans)glycosidases"/>
    <property type="match status" value="1"/>
</dbReference>
<reference evidence="3 4" key="1">
    <citation type="submission" date="2018-03" db="EMBL/GenBank/DDBJ databases">
        <title>Genomic Encyclopedia of Type Strains, Phase III (KMG-III): the genomes of soil and plant-associated and newly described type strains.</title>
        <authorList>
            <person name="Whitman W."/>
        </authorList>
    </citation>
    <scope>NUCLEOTIDE SEQUENCE [LARGE SCALE GENOMIC DNA]</scope>
    <source>
        <strain evidence="3 4">CGMCC 4.7104</strain>
    </source>
</reference>
<dbReference type="Gene3D" id="3.20.20.80">
    <property type="entry name" value="Glycosidases"/>
    <property type="match status" value="1"/>
</dbReference>
<comment type="caution">
    <text evidence="3">The sequence shown here is derived from an EMBL/GenBank/DDBJ whole genome shotgun (WGS) entry which is preliminary data.</text>
</comment>
<dbReference type="InterPro" id="IPR045857">
    <property type="entry name" value="O16G_dom_2"/>
</dbReference>
<name>A0A2T0MU45_9ACTN</name>
<dbReference type="CDD" id="cd11332">
    <property type="entry name" value="AmyAc_OligoGlu_TS"/>
    <property type="match status" value="1"/>
</dbReference>
<organism evidence="3 4">
    <name type="scientific">Nonomuraea fuscirosea</name>
    <dbReference type="NCBI Taxonomy" id="1291556"/>
    <lineage>
        <taxon>Bacteria</taxon>
        <taxon>Bacillati</taxon>
        <taxon>Actinomycetota</taxon>
        <taxon>Actinomycetes</taxon>
        <taxon>Streptosporangiales</taxon>
        <taxon>Streptosporangiaceae</taxon>
        <taxon>Nonomuraea</taxon>
    </lineage>
</organism>
<dbReference type="PANTHER" id="PTHR10357">
    <property type="entry name" value="ALPHA-AMYLASE FAMILY MEMBER"/>
    <property type="match status" value="1"/>
</dbReference>
<proteinExistence type="inferred from homology"/>